<dbReference type="SUPFAM" id="SSF52047">
    <property type="entry name" value="RNI-like"/>
    <property type="match status" value="1"/>
</dbReference>
<evidence type="ECO:0000313" key="3">
    <source>
        <dbReference type="Proteomes" id="UP000274822"/>
    </source>
</evidence>
<comment type="caution">
    <text evidence="2">The sequence shown here is derived from an EMBL/GenBank/DDBJ whole genome shotgun (WGS) entry which is preliminary data.</text>
</comment>
<dbReference type="AlphaFoldDB" id="A0A433Q630"/>
<dbReference type="InterPro" id="IPR036859">
    <property type="entry name" value="CAP-Gly_dom_sf"/>
</dbReference>
<dbReference type="Gene3D" id="3.80.10.10">
    <property type="entry name" value="Ribonuclease Inhibitor"/>
    <property type="match status" value="1"/>
</dbReference>
<gene>
    <name evidence="2" type="ORF">BC938DRAFT_472470</name>
</gene>
<reference evidence="2 3" key="1">
    <citation type="journal article" date="2018" name="New Phytol.">
        <title>Phylogenomics of Endogonaceae and evolution of mycorrhizas within Mucoromycota.</title>
        <authorList>
            <person name="Chang Y."/>
            <person name="Desiro A."/>
            <person name="Na H."/>
            <person name="Sandor L."/>
            <person name="Lipzen A."/>
            <person name="Clum A."/>
            <person name="Barry K."/>
            <person name="Grigoriev I.V."/>
            <person name="Martin F.M."/>
            <person name="Stajich J.E."/>
            <person name="Smith M.E."/>
            <person name="Bonito G."/>
            <person name="Spatafora J.W."/>
        </authorList>
    </citation>
    <scope>NUCLEOTIDE SEQUENCE [LARGE SCALE GENOMIC DNA]</scope>
    <source>
        <strain evidence="2 3">AD002</strain>
    </source>
</reference>
<proteinExistence type="predicted"/>
<evidence type="ECO:0000259" key="1">
    <source>
        <dbReference type="PROSITE" id="PS50245"/>
    </source>
</evidence>
<dbReference type="SMART" id="SM01052">
    <property type="entry name" value="CAP_GLY"/>
    <property type="match status" value="1"/>
</dbReference>
<protein>
    <recommendedName>
        <fullName evidence="1">CAP-Gly domain-containing protein</fullName>
    </recommendedName>
</protein>
<dbReference type="InterPro" id="IPR000938">
    <property type="entry name" value="CAP-Gly_domain"/>
</dbReference>
<keyword evidence="3" id="KW-1185">Reference proteome</keyword>
<dbReference type="Gene3D" id="2.30.30.190">
    <property type="entry name" value="CAP Gly-rich-like domain"/>
    <property type="match status" value="1"/>
</dbReference>
<accession>A0A433Q630</accession>
<dbReference type="Pfam" id="PF01302">
    <property type="entry name" value="CAP_GLY"/>
    <property type="match status" value="1"/>
</dbReference>
<feature type="non-terminal residue" evidence="2">
    <location>
        <position position="314"/>
    </location>
</feature>
<dbReference type="EMBL" id="RBNJ01013592">
    <property type="protein sequence ID" value="RUS25219.1"/>
    <property type="molecule type" value="Genomic_DNA"/>
</dbReference>
<dbReference type="PROSITE" id="PS50245">
    <property type="entry name" value="CAP_GLY_2"/>
    <property type="match status" value="1"/>
</dbReference>
<feature type="domain" description="CAP-Gly" evidence="1">
    <location>
        <begin position="25"/>
        <end position="88"/>
    </location>
</feature>
<name>A0A433Q630_9FUNG</name>
<dbReference type="Proteomes" id="UP000274822">
    <property type="component" value="Unassembled WGS sequence"/>
</dbReference>
<dbReference type="InterPro" id="IPR032675">
    <property type="entry name" value="LRR_dom_sf"/>
</dbReference>
<sequence length="314" mass="34938">MPADPIHLAQRIQVDDTLATVRYIGPVPPTPGEWLGVEWDNPLRGKHDGFHNGVRYFHCSAPAQALFLLTAYALSLRSSVPNSGSFIRPNPAKIFTGRPFLAALVERYMPSLPNAAKDDAGGYSAEQDVGIIHFGGDRSIEVEIVGFEKIERKQKCVKLQEVGLAQTQISSAGTPGEIKRIAPHLSKNLITDWSVIAQIISQLHELEVLRLNHTRFDPLPTPLPLGLEHAFTSLRSLALNYTRISWREIQHFEPALPLLENLQLAGNGIRELSGGEAEGEETVHGFKNLKWLNLEENVIEAWGEVARLRELEKF</sequence>
<evidence type="ECO:0000313" key="2">
    <source>
        <dbReference type="EMBL" id="RUS25219.1"/>
    </source>
</evidence>
<dbReference type="SUPFAM" id="SSF74924">
    <property type="entry name" value="Cap-Gly domain"/>
    <property type="match status" value="1"/>
</dbReference>
<organism evidence="2 3">
    <name type="scientific">Jimgerdemannia flammicorona</name>
    <dbReference type="NCBI Taxonomy" id="994334"/>
    <lineage>
        <taxon>Eukaryota</taxon>
        <taxon>Fungi</taxon>
        <taxon>Fungi incertae sedis</taxon>
        <taxon>Mucoromycota</taxon>
        <taxon>Mucoromycotina</taxon>
        <taxon>Endogonomycetes</taxon>
        <taxon>Endogonales</taxon>
        <taxon>Endogonaceae</taxon>
        <taxon>Jimgerdemannia</taxon>
    </lineage>
</organism>